<evidence type="ECO:0000256" key="10">
    <source>
        <dbReference type="SAM" id="Phobius"/>
    </source>
</evidence>
<evidence type="ECO:0000256" key="1">
    <source>
        <dbReference type="ARBA" id="ARBA00004448"/>
    </source>
</evidence>
<evidence type="ECO:0000256" key="6">
    <source>
        <dbReference type="ARBA" id="ARBA00022989"/>
    </source>
</evidence>
<accession>A0A7R8U9N1</accession>
<dbReference type="Proteomes" id="UP000594454">
    <property type="component" value="Chromosome 1"/>
</dbReference>
<sequence length="144" mass="15688">MDSHENNATTDSTADRSFRIKAGVFLTSVGAVSALVGFSKTLATAKRQDEKFLQEAAMSRAHLLDDASRLAMRALGWGTLYAILGTGAFCYGVWKLSGAQNFQEFRQKAGSVLPKLSSNDPPQSRTDFDGLTDLLKYTSTWGKE</sequence>
<evidence type="ECO:0000256" key="9">
    <source>
        <dbReference type="ARBA" id="ARBA00045905"/>
    </source>
</evidence>
<reference evidence="11 12" key="1">
    <citation type="submission" date="2020-11" db="EMBL/GenBank/DDBJ databases">
        <authorList>
            <person name="Wallbank WR R."/>
            <person name="Pardo Diaz C."/>
            <person name="Kozak K."/>
            <person name="Martin S."/>
            <person name="Jiggins C."/>
            <person name="Moest M."/>
            <person name="Warren A I."/>
            <person name="Generalovic N T."/>
            <person name="Byers J.R.P. K."/>
            <person name="Montejo-Kovacevich G."/>
            <person name="Yen C E."/>
        </authorList>
    </citation>
    <scope>NUCLEOTIDE SEQUENCE [LARGE SCALE GENOMIC DNA]</scope>
</reference>
<dbReference type="PANTHER" id="PTHR13141">
    <property type="entry name" value="TRANSMEMBRANE PROTEIN 242"/>
    <property type="match status" value="1"/>
</dbReference>
<gene>
    <name evidence="11" type="ORF">HERILL_LOCUS116</name>
</gene>
<comment type="similarity">
    <text evidence="2">Belongs to the TMEM242 family.</text>
</comment>
<name>A0A7R8U9N1_HERIL</name>
<dbReference type="OrthoDB" id="2378895at2759"/>
<dbReference type="GO" id="GO:0005743">
    <property type="term" value="C:mitochondrial inner membrane"/>
    <property type="evidence" value="ECO:0007669"/>
    <property type="project" value="UniProtKB-SubCell"/>
</dbReference>
<dbReference type="EMBL" id="LR899009">
    <property type="protein sequence ID" value="CAD7076716.1"/>
    <property type="molecule type" value="Genomic_DNA"/>
</dbReference>
<feature type="transmembrane region" description="Helical" evidence="10">
    <location>
        <begin position="74"/>
        <end position="94"/>
    </location>
</feature>
<keyword evidence="8 10" id="KW-0472">Membrane</keyword>
<evidence type="ECO:0000313" key="11">
    <source>
        <dbReference type="EMBL" id="CAD7076716.1"/>
    </source>
</evidence>
<keyword evidence="5" id="KW-0999">Mitochondrion inner membrane</keyword>
<dbReference type="InterPro" id="IPR009792">
    <property type="entry name" value="TMEM242"/>
</dbReference>
<evidence type="ECO:0000256" key="3">
    <source>
        <dbReference type="ARBA" id="ARBA00013934"/>
    </source>
</evidence>
<feature type="transmembrane region" description="Helical" evidence="10">
    <location>
        <begin position="20"/>
        <end position="38"/>
    </location>
</feature>
<dbReference type="Pfam" id="PF07096">
    <property type="entry name" value="DUF1358"/>
    <property type="match status" value="1"/>
</dbReference>
<evidence type="ECO:0000256" key="8">
    <source>
        <dbReference type="ARBA" id="ARBA00023136"/>
    </source>
</evidence>
<comment type="subcellular location">
    <subcellularLocation>
        <location evidence="1">Mitochondrion inner membrane</location>
        <topology evidence="1">Multi-pass membrane protein</topology>
    </subcellularLocation>
</comment>
<evidence type="ECO:0000256" key="2">
    <source>
        <dbReference type="ARBA" id="ARBA00007570"/>
    </source>
</evidence>
<dbReference type="PANTHER" id="PTHR13141:SF4">
    <property type="entry name" value="TRANSMEMBRANE PROTEIN 242"/>
    <property type="match status" value="1"/>
</dbReference>
<evidence type="ECO:0000256" key="4">
    <source>
        <dbReference type="ARBA" id="ARBA00022692"/>
    </source>
</evidence>
<evidence type="ECO:0000256" key="7">
    <source>
        <dbReference type="ARBA" id="ARBA00023128"/>
    </source>
</evidence>
<protein>
    <recommendedName>
        <fullName evidence="3">Transmembrane protein 242</fullName>
    </recommendedName>
</protein>
<dbReference type="InParanoid" id="A0A7R8U9N1"/>
<evidence type="ECO:0000313" key="12">
    <source>
        <dbReference type="Proteomes" id="UP000594454"/>
    </source>
</evidence>
<dbReference type="AlphaFoldDB" id="A0A7R8U9N1"/>
<keyword evidence="7" id="KW-0496">Mitochondrion</keyword>
<keyword evidence="4 10" id="KW-0812">Transmembrane</keyword>
<keyword evidence="12" id="KW-1185">Reference proteome</keyword>
<keyword evidence="6 10" id="KW-1133">Transmembrane helix</keyword>
<dbReference type="FunCoup" id="A0A7R8U9N1">
    <property type="interactions" value="412"/>
</dbReference>
<evidence type="ECO:0000256" key="5">
    <source>
        <dbReference type="ARBA" id="ARBA00022792"/>
    </source>
</evidence>
<comment type="function">
    <text evidence="9">Scaffold protein that participates in the c-ring assembly of mitochondrial ATP synthase (F(1)F(0) ATP synthase or complex V) by facilitating the membrane insertion and oligomer formation of the subunit c/ATP5MC3. Participates in the incorporation of the c-ring into vestigial complexes. Additionally influences the incorporation of subunits MT-ATP6, MT-ATP8, ATP5MJ, and ATP5MK in the ATP synthase.</text>
</comment>
<dbReference type="OMA" id="RSPEWFN"/>
<organism evidence="11 12">
    <name type="scientific">Hermetia illucens</name>
    <name type="common">Black soldier fly</name>
    <dbReference type="NCBI Taxonomy" id="343691"/>
    <lineage>
        <taxon>Eukaryota</taxon>
        <taxon>Metazoa</taxon>
        <taxon>Ecdysozoa</taxon>
        <taxon>Arthropoda</taxon>
        <taxon>Hexapoda</taxon>
        <taxon>Insecta</taxon>
        <taxon>Pterygota</taxon>
        <taxon>Neoptera</taxon>
        <taxon>Endopterygota</taxon>
        <taxon>Diptera</taxon>
        <taxon>Brachycera</taxon>
        <taxon>Stratiomyomorpha</taxon>
        <taxon>Stratiomyidae</taxon>
        <taxon>Hermetiinae</taxon>
        <taxon>Hermetia</taxon>
    </lineage>
</organism>
<proteinExistence type="inferred from homology"/>